<feature type="domain" description="Amidohydrolase 3" evidence="1">
    <location>
        <begin position="44"/>
        <end position="391"/>
    </location>
</feature>
<gene>
    <name evidence="2" type="ORF">PMPD1_0033</name>
</gene>
<dbReference type="InterPro" id="IPR052349">
    <property type="entry name" value="Metallo-hydrolase_Enzymes"/>
</dbReference>
<dbReference type="Gene3D" id="2.30.40.10">
    <property type="entry name" value="Urease, subunit C, domain 1"/>
    <property type="match status" value="1"/>
</dbReference>
<dbReference type="SUPFAM" id="SSF51556">
    <property type="entry name" value="Metallo-dependent hydrolases"/>
    <property type="match status" value="1"/>
</dbReference>
<name>A0A6M8UHL2_9GAMM</name>
<protein>
    <submittedName>
        <fullName evidence="2">Cytosine deaminase</fullName>
    </submittedName>
</protein>
<dbReference type="KEGG" id="pmak:PMPD1_0033"/>
<dbReference type="InterPro" id="IPR013108">
    <property type="entry name" value="Amidohydro_3"/>
</dbReference>
<dbReference type="InterPro" id="IPR032466">
    <property type="entry name" value="Metal_Hydrolase"/>
</dbReference>
<reference evidence="2 3" key="1">
    <citation type="submission" date="2020-06" db="EMBL/GenBank/DDBJ databases">
        <title>Genome sequence of Paramixta manurensis strain PD-1.</title>
        <authorList>
            <person name="Lee C.W."/>
            <person name="Kim J."/>
        </authorList>
    </citation>
    <scope>NUCLEOTIDE SEQUENCE [LARGE SCALE GENOMIC DNA]</scope>
    <source>
        <strain evidence="2 3">PD-1</strain>
    </source>
</reference>
<evidence type="ECO:0000259" key="1">
    <source>
        <dbReference type="Pfam" id="PF07969"/>
    </source>
</evidence>
<evidence type="ECO:0000313" key="3">
    <source>
        <dbReference type="Proteomes" id="UP000505325"/>
    </source>
</evidence>
<dbReference type="EMBL" id="CP054212">
    <property type="protein sequence ID" value="QKJ85023.1"/>
    <property type="molecule type" value="Genomic_DNA"/>
</dbReference>
<dbReference type="RefSeq" id="WP_173632156.1">
    <property type="nucleotide sequence ID" value="NZ_CP054212.1"/>
</dbReference>
<dbReference type="AlphaFoldDB" id="A0A6M8UHL2"/>
<dbReference type="InterPro" id="IPR011059">
    <property type="entry name" value="Metal-dep_hydrolase_composite"/>
</dbReference>
<dbReference type="NCBIfam" id="NF004636">
    <property type="entry name" value="PRK05985.1"/>
    <property type="match status" value="1"/>
</dbReference>
<dbReference type="CDD" id="cd01293">
    <property type="entry name" value="Bact_CD"/>
    <property type="match status" value="1"/>
</dbReference>
<dbReference type="Pfam" id="PF07969">
    <property type="entry name" value="Amidohydro_3"/>
    <property type="match status" value="1"/>
</dbReference>
<proteinExistence type="predicted"/>
<dbReference type="PANTHER" id="PTHR32027">
    <property type="entry name" value="CYTOSINE DEAMINASE"/>
    <property type="match status" value="1"/>
</dbReference>
<dbReference type="GO" id="GO:0016814">
    <property type="term" value="F:hydrolase activity, acting on carbon-nitrogen (but not peptide) bonds, in cyclic amidines"/>
    <property type="evidence" value="ECO:0007669"/>
    <property type="project" value="TreeGrafter"/>
</dbReference>
<accession>A0A6M8UHL2</accession>
<sequence length="398" mass="43816">MTHSLLLKNVRPWHQPETVDMLIHEGKIQQIAANISHVAANIAVHDAENKLLFPGFVDAHAHIDKSLWGREWYVNDVPRELGTIIANERAYRREHQPDPQLQSQRIVLECLRHGTTAFRTHVDIDNEIGIQNFEGVMATKEKLRGVVDMETVAFPQSGILRNPGTEAWLRKALEAGADYIGGLDPCAYEQDPVTHLNIIFRLAAELGKGVDIHLHERGELGAFSVGLILDKTREFGLQNRVTISHAFCLGMVAIEEQQRLAEQLAALGISIATTAPVDIAVPPYQLLRAAGVVICAGNDGVRDTWNPYGNGDMLFRAMMIGLKYRWRKDKEMARALDAITHGGAHVMNLPDYGIAPGCTADLVLVPARVMAEAIVAQPAGRTVIKQGRVVVANGELCL</sequence>
<keyword evidence="3" id="KW-1185">Reference proteome</keyword>
<dbReference type="Proteomes" id="UP000505325">
    <property type="component" value="Chromosome"/>
</dbReference>
<dbReference type="Gene3D" id="3.20.20.140">
    <property type="entry name" value="Metal-dependent hydrolases"/>
    <property type="match status" value="1"/>
</dbReference>
<dbReference type="SUPFAM" id="SSF51338">
    <property type="entry name" value="Composite domain of metallo-dependent hydrolases"/>
    <property type="match status" value="1"/>
</dbReference>
<organism evidence="2 3">
    <name type="scientific">Paramixta manurensis</name>
    <dbReference type="NCBI Taxonomy" id="2740817"/>
    <lineage>
        <taxon>Bacteria</taxon>
        <taxon>Pseudomonadati</taxon>
        <taxon>Pseudomonadota</taxon>
        <taxon>Gammaproteobacteria</taxon>
        <taxon>Enterobacterales</taxon>
        <taxon>Erwiniaceae</taxon>
        <taxon>Paramixta</taxon>
    </lineage>
</organism>
<evidence type="ECO:0000313" key="2">
    <source>
        <dbReference type="EMBL" id="QKJ85023.1"/>
    </source>
</evidence>
<dbReference type="PANTHER" id="PTHR32027:SF9">
    <property type="entry name" value="BLL3847 PROTEIN"/>
    <property type="match status" value="1"/>
</dbReference>